<reference evidence="2 3" key="1">
    <citation type="journal article" date="2007" name="PLoS Genet.">
        <title>Patterns and implications of gene gain and loss in the evolution of Prochlorococcus.</title>
        <authorList>
            <person name="Kettler G.C."/>
            <person name="Martiny A.C."/>
            <person name="Huang K."/>
            <person name="Zucker J."/>
            <person name="Coleman M.L."/>
            <person name="Rodrigue S."/>
            <person name="Chen F."/>
            <person name="Lapidus A."/>
            <person name="Ferriera S."/>
            <person name="Johnson J."/>
            <person name="Steglich C."/>
            <person name="Church G.M."/>
            <person name="Richardson P."/>
            <person name="Chisholm S.W."/>
        </authorList>
    </citation>
    <scope>NUCLEOTIDE SEQUENCE [LARGE SCALE GENOMIC DNA]</scope>
    <source>
        <strain evidence="2 3">NATL2A</strain>
    </source>
</reference>
<organism evidence="2 3">
    <name type="scientific">Prochlorococcus marinus (strain NATL2A)</name>
    <dbReference type="NCBI Taxonomy" id="59920"/>
    <lineage>
        <taxon>Bacteria</taxon>
        <taxon>Bacillati</taxon>
        <taxon>Cyanobacteriota</taxon>
        <taxon>Cyanophyceae</taxon>
        <taxon>Synechococcales</taxon>
        <taxon>Prochlorococcaceae</taxon>
        <taxon>Prochlorococcus</taxon>
    </lineage>
</organism>
<dbReference type="HOGENOM" id="CLU_3083561_0_0_3"/>
<dbReference type="EMBL" id="CP000095">
    <property type="protein sequence ID" value="ABU23941.1"/>
    <property type="molecule type" value="Genomic_DNA"/>
</dbReference>
<dbReference type="STRING" id="59920.PMN2A_2009"/>
<name>A7MDK3_PROMT</name>
<dbReference type="KEGG" id="pmn:PMN2A_2009"/>
<feature type="transmembrane region" description="Helical" evidence="1">
    <location>
        <begin position="30"/>
        <end position="51"/>
    </location>
</feature>
<dbReference type="Proteomes" id="UP000002535">
    <property type="component" value="Chromosome"/>
</dbReference>
<keyword evidence="1" id="KW-0812">Transmembrane</keyword>
<feature type="transmembrane region" description="Helical" evidence="1">
    <location>
        <begin position="7"/>
        <end position="24"/>
    </location>
</feature>
<evidence type="ECO:0000313" key="2">
    <source>
        <dbReference type="EMBL" id="ABU23941.1"/>
    </source>
</evidence>
<evidence type="ECO:0000256" key="1">
    <source>
        <dbReference type="SAM" id="Phobius"/>
    </source>
</evidence>
<keyword evidence="3" id="KW-1185">Reference proteome</keyword>
<sequence>MATYSLLLGIIVIIISWKFFNDWASGLAGFIYGGVLFWGIKLFIQLIKALFG</sequence>
<dbReference type="RefSeq" id="WP_011295211.1">
    <property type="nucleotide sequence ID" value="NC_007335.2"/>
</dbReference>
<gene>
    <name evidence="2" type="ordered locus">PMN2A_2009</name>
</gene>
<dbReference type="AlphaFoldDB" id="A7MDK3"/>
<keyword evidence="1" id="KW-0472">Membrane</keyword>
<proteinExistence type="predicted"/>
<evidence type="ECO:0000313" key="3">
    <source>
        <dbReference type="Proteomes" id="UP000002535"/>
    </source>
</evidence>
<keyword evidence="1" id="KW-1133">Transmembrane helix</keyword>
<protein>
    <submittedName>
        <fullName evidence="2">Uncharacterized protein</fullName>
    </submittedName>
</protein>
<accession>A7MDK3</accession>